<dbReference type="Proteomes" id="UP001597480">
    <property type="component" value="Unassembled WGS sequence"/>
</dbReference>
<feature type="domain" description="AAA+ ATPase" evidence="1">
    <location>
        <begin position="35"/>
        <end position="411"/>
    </location>
</feature>
<dbReference type="InterPro" id="IPR027417">
    <property type="entry name" value="P-loop_NTPase"/>
</dbReference>
<dbReference type="InterPro" id="IPR041685">
    <property type="entry name" value="AAA_GajA/Old/RecF-like"/>
</dbReference>
<proteinExistence type="predicted"/>
<dbReference type="InterPro" id="IPR003593">
    <property type="entry name" value="AAA+_ATPase"/>
</dbReference>
<name>A0ABW5NT56_9FLAO</name>
<gene>
    <name evidence="2" type="ORF">ACFSR3_06840</name>
</gene>
<dbReference type="SUPFAM" id="SSF52540">
    <property type="entry name" value="P-loop containing nucleoside triphosphate hydrolases"/>
    <property type="match status" value="1"/>
</dbReference>
<evidence type="ECO:0000259" key="1">
    <source>
        <dbReference type="SMART" id="SM00382"/>
    </source>
</evidence>
<evidence type="ECO:0000313" key="2">
    <source>
        <dbReference type="EMBL" id="MFD2601768.1"/>
    </source>
</evidence>
<sequence length="503" mass="58860">MQKHDFKVINLKLKDNNIFDDIDINFFDKNDHPSEPYTTLIIGPNGTGKSNLLRILVLLFIELKEFKKNKKRTGRVQGKFCLEYQIDGNRIQYSNYDFESDKELRPQIISDGAILDGSDFPTPERIIATAVMLTDKFPVEIPGATDYTYLGVKTNYYMAKTTSFVNKTIDLLFESLENEEAKDNIQKALNFLGYDKQLFIYYYPRYKHIFFKGNITQYVFERFFTHFWEYTKRASDSPPWSFNRFKSLKKENPEIIIELVNFCNKIYRNLHPEYPGSRTKFFEFDLYDNDLSQRELSLLKTLHSLDIISSPSIGFKKLDKVFELQHSSSGEYHFISSFIGLLAKIKYNSLIVIDEPENSLHPNWQMKYISFLKELFKNYRDSHIIITSHSHFMVSDLAKESSSIVGLNKTDKIVASNIPANTYGWSAEEILMKIFKTPSSRNYYLTQELGKIFELISHEPNERNYGELKRRINDLKNLDLSGLSDDDPLKDVINTLFKKFKDV</sequence>
<accession>A0ABW5NT56</accession>
<dbReference type="Gene3D" id="3.40.50.300">
    <property type="entry name" value="P-loop containing nucleotide triphosphate hydrolases"/>
    <property type="match status" value="1"/>
</dbReference>
<protein>
    <submittedName>
        <fullName evidence="2">AAA family ATPase</fullName>
    </submittedName>
</protein>
<keyword evidence="3" id="KW-1185">Reference proteome</keyword>
<dbReference type="InterPro" id="IPR051396">
    <property type="entry name" value="Bact_Antivir_Def_Nuclease"/>
</dbReference>
<dbReference type="PANTHER" id="PTHR43581:SF2">
    <property type="entry name" value="EXCINUCLEASE ATPASE SUBUNIT"/>
    <property type="match status" value="1"/>
</dbReference>
<dbReference type="Pfam" id="PF13175">
    <property type="entry name" value="AAA_15"/>
    <property type="match status" value="1"/>
</dbReference>
<comment type="caution">
    <text evidence="2">The sequence shown here is derived from an EMBL/GenBank/DDBJ whole genome shotgun (WGS) entry which is preliminary data.</text>
</comment>
<dbReference type="SMART" id="SM00382">
    <property type="entry name" value="AAA"/>
    <property type="match status" value="1"/>
</dbReference>
<dbReference type="CDD" id="cd00267">
    <property type="entry name" value="ABC_ATPase"/>
    <property type="match status" value="1"/>
</dbReference>
<dbReference type="EMBL" id="JBHUMD010000007">
    <property type="protein sequence ID" value="MFD2601768.1"/>
    <property type="molecule type" value="Genomic_DNA"/>
</dbReference>
<evidence type="ECO:0000313" key="3">
    <source>
        <dbReference type="Proteomes" id="UP001597480"/>
    </source>
</evidence>
<reference evidence="3" key="1">
    <citation type="journal article" date="2019" name="Int. J. Syst. Evol. Microbiol.">
        <title>The Global Catalogue of Microorganisms (GCM) 10K type strain sequencing project: providing services to taxonomists for standard genome sequencing and annotation.</title>
        <authorList>
            <consortium name="The Broad Institute Genomics Platform"/>
            <consortium name="The Broad Institute Genome Sequencing Center for Infectious Disease"/>
            <person name="Wu L."/>
            <person name="Ma J."/>
        </authorList>
    </citation>
    <scope>NUCLEOTIDE SEQUENCE [LARGE SCALE GENOMIC DNA]</scope>
    <source>
        <strain evidence="3">KCTC 42107</strain>
    </source>
</reference>
<dbReference type="PANTHER" id="PTHR43581">
    <property type="entry name" value="ATP/GTP PHOSPHATASE"/>
    <property type="match status" value="1"/>
</dbReference>
<organism evidence="2 3">
    <name type="scientific">Flavobacterium suzhouense</name>
    <dbReference type="NCBI Taxonomy" id="1529638"/>
    <lineage>
        <taxon>Bacteria</taxon>
        <taxon>Pseudomonadati</taxon>
        <taxon>Bacteroidota</taxon>
        <taxon>Flavobacteriia</taxon>
        <taxon>Flavobacteriales</taxon>
        <taxon>Flavobacteriaceae</taxon>
        <taxon>Flavobacterium</taxon>
    </lineage>
</organism>
<dbReference type="RefSeq" id="WP_379820299.1">
    <property type="nucleotide sequence ID" value="NZ_JBHUMD010000007.1"/>
</dbReference>